<sequence length="115" mass="13866">MDEFYELVERSIDCAFEQNKFYFKAYDYLKSRKVKRREITEFIQSSSGDTLSQLCYDLDAYIKGGSDSEHRFIREAYGHLGKPRARKIKDYLYKILQDAWQYEIDRRPGRRKPSK</sequence>
<keyword evidence="2" id="KW-1185">Reference proteome</keyword>
<dbReference type="OrthoDB" id="20374at10239"/>
<evidence type="ECO:0000313" key="1">
    <source>
        <dbReference type="EMBL" id="AFD03066.1"/>
    </source>
</evidence>
<dbReference type="Proteomes" id="UP000007597">
    <property type="component" value="Segment"/>
</dbReference>
<dbReference type="EMBL" id="JN371769">
    <property type="protein sequence ID" value="AFD03066.1"/>
    <property type="molecule type" value="Genomic_DNA"/>
</dbReference>
<proteinExistence type="predicted"/>
<reference evidence="1 2" key="1">
    <citation type="submission" date="2011-07" db="EMBL/GenBank/DDBJ databases">
        <title>Viral Tagging: a high-throughput approach to explore virus-host interactions.</title>
        <authorList>
            <person name="Deng L."/>
            <person name="Sullivan M.B."/>
            <person name="Poulos B."/>
            <person name="Ignacio Espinoza J.C."/>
        </authorList>
    </citation>
    <scope>NUCLEOTIDE SEQUENCE [LARGE SCALE GENOMIC DNA]</scope>
</reference>
<dbReference type="GeneID" id="14005490"/>
<name>H8ZNK5_9CAUD</name>
<organism evidence="1 2">
    <name type="scientific">Synechococcus phage metaG-MbCM1</name>
    <dbReference type="NCBI Taxonomy" id="1079999"/>
    <lineage>
        <taxon>Viruses</taxon>
        <taxon>Duplodnaviria</taxon>
        <taxon>Heunggongvirae</taxon>
        <taxon>Uroviricota</taxon>
        <taxon>Caudoviricetes</taxon>
        <taxon>Pantevenvirales</taxon>
        <taxon>Kyanoviridae</taxon>
        <taxon>Galenevirus</taxon>
        <taxon>Galenevirus mbcm1</taxon>
    </lineage>
</organism>
<dbReference type="KEGG" id="vg:14005490"/>
<evidence type="ECO:0000313" key="2">
    <source>
        <dbReference type="Proteomes" id="UP000007597"/>
    </source>
</evidence>
<dbReference type="RefSeq" id="YP_007001717.1">
    <property type="nucleotide sequence ID" value="NC_019443.1"/>
</dbReference>
<accession>H8ZNK5</accession>
<protein>
    <submittedName>
        <fullName evidence="1">Uncharacterized protein</fullName>
    </submittedName>
</protein>